<sequence length="61" mass="6402">MNKNSLAVAIVPLLAVAFAVWQVITLASYDVRATVISAVVLSTLANGLFMTAAARRATTTH</sequence>
<dbReference type="AlphaFoldDB" id="A0A6N9VBM6"/>
<organism evidence="2 3">
    <name type="scientific">Streptomyces microflavus</name>
    <name type="common">Streptomyces lipmanii</name>
    <dbReference type="NCBI Taxonomy" id="1919"/>
    <lineage>
        <taxon>Bacteria</taxon>
        <taxon>Bacillati</taxon>
        <taxon>Actinomycetota</taxon>
        <taxon>Actinomycetes</taxon>
        <taxon>Kitasatosporales</taxon>
        <taxon>Streptomycetaceae</taxon>
        <taxon>Streptomyces</taxon>
    </lineage>
</organism>
<feature type="transmembrane region" description="Helical" evidence="1">
    <location>
        <begin position="35"/>
        <end position="54"/>
    </location>
</feature>
<keyword evidence="1" id="KW-1133">Transmembrane helix</keyword>
<dbReference type="Proteomes" id="UP000471648">
    <property type="component" value="Unassembled WGS sequence"/>
</dbReference>
<evidence type="ECO:0000313" key="3">
    <source>
        <dbReference type="Proteomes" id="UP000471648"/>
    </source>
</evidence>
<name>A0A6N9VBM6_STRMI</name>
<protein>
    <submittedName>
        <fullName evidence="2">Uncharacterized protein</fullName>
    </submittedName>
</protein>
<evidence type="ECO:0000313" key="2">
    <source>
        <dbReference type="EMBL" id="NEB70284.1"/>
    </source>
</evidence>
<keyword evidence="1" id="KW-0472">Membrane</keyword>
<evidence type="ECO:0000256" key="1">
    <source>
        <dbReference type="SAM" id="Phobius"/>
    </source>
</evidence>
<gene>
    <name evidence="2" type="ORF">G3I39_24985</name>
</gene>
<dbReference type="EMBL" id="JAAGME010001046">
    <property type="protein sequence ID" value="NEB70284.1"/>
    <property type="molecule type" value="Genomic_DNA"/>
</dbReference>
<proteinExistence type="predicted"/>
<reference evidence="2 3" key="1">
    <citation type="submission" date="2020-01" db="EMBL/GenBank/DDBJ databases">
        <title>Insect and environment-associated Actinomycetes.</title>
        <authorList>
            <person name="Currrie C."/>
            <person name="Chevrette M."/>
            <person name="Carlson C."/>
            <person name="Stubbendieck R."/>
            <person name="Wendt-Pienkowski E."/>
        </authorList>
    </citation>
    <scope>NUCLEOTIDE SEQUENCE [LARGE SCALE GENOMIC DNA]</scope>
    <source>
        <strain evidence="2 3">SID14438</strain>
    </source>
</reference>
<dbReference type="RefSeq" id="WP_164358172.1">
    <property type="nucleotide sequence ID" value="NZ_JAAGME010001046.1"/>
</dbReference>
<keyword evidence="1" id="KW-0812">Transmembrane</keyword>
<accession>A0A6N9VBM6</accession>
<comment type="caution">
    <text evidence="2">The sequence shown here is derived from an EMBL/GenBank/DDBJ whole genome shotgun (WGS) entry which is preliminary data.</text>
</comment>